<dbReference type="Proteomes" id="UP000254055">
    <property type="component" value="Unassembled WGS sequence"/>
</dbReference>
<dbReference type="OrthoDB" id="8525200at2"/>
<evidence type="ECO:0000313" key="2">
    <source>
        <dbReference type="Proteomes" id="UP000254055"/>
    </source>
</evidence>
<dbReference type="EMBL" id="UGRS01000001">
    <property type="protein sequence ID" value="SUA36030.1"/>
    <property type="molecule type" value="Genomic_DNA"/>
</dbReference>
<dbReference type="InterPro" id="IPR029016">
    <property type="entry name" value="GAF-like_dom_sf"/>
</dbReference>
<gene>
    <name evidence="1" type="ORF">NCTC12229_00440</name>
</gene>
<proteinExistence type="predicted"/>
<dbReference type="RefSeq" id="WP_115133370.1">
    <property type="nucleotide sequence ID" value="NZ_UGRS01000001.1"/>
</dbReference>
<dbReference type="AlphaFoldDB" id="A0A378WF37"/>
<reference evidence="1 2" key="1">
    <citation type="submission" date="2018-06" db="EMBL/GenBank/DDBJ databases">
        <authorList>
            <consortium name="Pathogen Informatics"/>
            <person name="Doyle S."/>
        </authorList>
    </citation>
    <scope>NUCLEOTIDE SEQUENCE [LARGE SCALE GENOMIC DNA]</scope>
    <source>
        <strain evidence="1 2">NCTC12229</strain>
    </source>
</reference>
<name>A0A378WF37_9NEIS</name>
<dbReference type="PANTHER" id="PTHR38765:SF1">
    <property type="entry name" value="DUF484 DOMAIN-CONTAINING PROTEIN"/>
    <property type="match status" value="1"/>
</dbReference>
<dbReference type="InterPro" id="IPR007435">
    <property type="entry name" value="DUF484"/>
</dbReference>
<accession>A0A378WF37</accession>
<dbReference type="Pfam" id="PF04340">
    <property type="entry name" value="DUF484"/>
    <property type="match status" value="1"/>
</dbReference>
<sequence length="218" mass="24235">MKKENVLDFLREHPDFLAEHADELGIRLRDDKVRSFAQAQLTASRLKIEKMAGQLQTMLADSESNRRIMLRQLALDVKLLQANTVAQLVQALYQSLEDDFDIRRFRLVLIAEPQNKTRIPEKVCLPAGADKVNAEIAALNAPVLGTKISAEMRALLPDDGIVLESFLQLPIPIGGKTGAVLLAGDEDVYRFAADLETETVRYMADAIGAALSRMMGYR</sequence>
<dbReference type="Gene3D" id="3.30.450.40">
    <property type="match status" value="1"/>
</dbReference>
<protein>
    <submittedName>
        <fullName evidence="1">Uncharacterized protein conserved in bacteria</fullName>
    </submittedName>
</protein>
<dbReference type="PANTHER" id="PTHR38765">
    <property type="entry name" value="DUF484 DOMAIN-CONTAINING PROTEIN"/>
    <property type="match status" value="1"/>
</dbReference>
<evidence type="ECO:0000313" key="1">
    <source>
        <dbReference type="EMBL" id="SUA36030.1"/>
    </source>
</evidence>
<organism evidence="1 2">
    <name type="scientific">Neisseria zoodegmatis</name>
    <dbReference type="NCBI Taxonomy" id="326523"/>
    <lineage>
        <taxon>Bacteria</taxon>
        <taxon>Pseudomonadati</taxon>
        <taxon>Pseudomonadota</taxon>
        <taxon>Betaproteobacteria</taxon>
        <taxon>Neisseriales</taxon>
        <taxon>Neisseriaceae</taxon>
        <taxon>Neisseria</taxon>
    </lineage>
</organism>